<comment type="caution">
    <text evidence="3">The sequence shown here is derived from an EMBL/GenBank/DDBJ whole genome shotgun (WGS) entry which is preliminary data.</text>
</comment>
<evidence type="ECO:0000313" key="3">
    <source>
        <dbReference type="EMBL" id="NUZ07623.1"/>
    </source>
</evidence>
<accession>A0A7Y6TXX4</accession>
<feature type="compositionally biased region" description="Basic residues" evidence="1">
    <location>
        <begin position="394"/>
        <end position="407"/>
    </location>
</feature>
<evidence type="ECO:0000256" key="1">
    <source>
        <dbReference type="SAM" id="MobiDB-lite"/>
    </source>
</evidence>
<feature type="region of interest" description="Disordered" evidence="1">
    <location>
        <begin position="95"/>
        <end position="136"/>
    </location>
</feature>
<dbReference type="RefSeq" id="WP_176070453.1">
    <property type="nucleotide sequence ID" value="NZ_JABWMJ010000008.1"/>
</dbReference>
<dbReference type="Proteomes" id="UP000529637">
    <property type="component" value="Unassembled WGS sequence"/>
</dbReference>
<evidence type="ECO:0000259" key="2">
    <source>
        <dbReference type="SMART" id="SM00327"/>
    </source>
</evidence>
<proteinExistence type="predicted"/>
<dbReference type="InterPro" id="IPR008912">
    <property type="entry name" value="Uncharacterised_CoxE"/>
</dbReference>
<dbReference type="InterPro" id="IPR011195">
    <property type="entry name" value="UCP010256"/>
</dbReference>
<dbReference type="PIRSF" id="PIRSF010256">
    <property type="entry name" value="CoxE_vWa"/>
    <property type="match status" value="1"/>
</dbReference>
<dbReference type="AlphaFoldDB" id="A0A7Y6TXX4"/>
<dbReference type="InterPro" id="IPR036465">
    <property type="entry name" value="vWFA_dom_sf"/>
</dbReference>
<feature type="domain" description="VWFA" evidence="2">
    <location>
        <begin position="213"/>
        <end position="375"/>
    </location>
</feature>
<dbReference type="PANTHER" id="PTHR39338">
    <property type="entry name" value="BLL5662 PROTEIN-RELATED"/>
    <property type="match status" value="1"/>
</dbReference>
<dbReference type="CDD" id="cd00198">
    <property type="entry name" value="vWFA"/>
    <property type="match status" value="1"/>
</dbReference>
<dbReference type="SUPFAM" id="SSF53300">
    <property type="entry name" value="vWA-like"/>
    <property type="match status" value="1"/>
</dbReference>
<dbReference type="Gene3D" id="3.40.50.410">
    <property type="entry name" value="von Willebrand factor, type A domain"/>
    <property type="match status" value="1"/>
</dbReference>
<dbReference type="InterPro" id="IPR002035">
    <property type="entry name" value="VWF_A"/>
</dbReference>
<dbReference type="EMBL" id="JABWMJ010000008">
    <property type="protein sequence ID" value="NUZ07623.1"/>
    <property type="molecule type" value="Genomic_DNA"/>
</dbReference>
<dbReference type="PANTHER" id="PTHR39338:SF6">
    <property type="entry name" value="BLL5662 PROTEIN"/>
    <property type="match status" value="1"/>
</dbReference>
<organism evidence="3 4">
    <name type="scientific">Piscinibacter koreensis</name>
    <dbReference type="NCBI Taxonomy" id="2742824"/>
    <lineage>
        <taxon>Bacteria</taxon>
        <taxon>Pseudomonadati</taxon>
        <taxon>Pseudomonadota</taxon>
        <taxon>Betaproteobacteria</taxon>
        <taxon>Burkholderiales</taxon>
        <taxon>Sphaerotilaceae</taxon>
        <taxon>Piscinibacter</taxon>
    </lineage>
</organism>
<evidence type="ECO:0000313" key="4">
    <source>
        <dbReference type="Proteomes" id="UP000529637"/>
    </source>
</evidence>
<reference evidence="3 4" key="1">
    <citation type="submission" date="2020-06" db="EMBL/GenBank/DDBJ databases">
        <title>Schlegella sp. ID0723 isolated from air conditioner.</title>
        <authorList>
            <person name="Kim D.Y."/>
            <person name="Kim D.-U."/>
        </authorList>
    </citation>
    <scope>NUCLEOTIDE SEQUENCE [LARGE SCALE GENOMIC DNA]</scope>
    <source>
        <strain evidence="3 4">ID0723</strain>
    </source>
</reference>
<keyword evidence="4" id="KW-1185">Reference proteome</keyword>
<protein>
    <submittedName>
        <fullName evidence="3">VWA domain-containing protein</fullName>
    </submittedName>
</protein>
<sequence>MSTIPHGVFGANVVHFARVLRRAALPVGPDRVIAALDALEQVGVERRGDVHAALAAVMLDSHEQQPIFDALFDAFWRDPKLLERVLAELLPEVTARAGSRDRTPRSNRLAEALSGPRPATAERPREETSSLDASITFSDRERLQRADFETMTATEFAAARRLVEEVPMPVAEVQRRRHEAAPRGRIDLRATLQRMARDPSTLEPATTRPRRETPALVLLIDISGSMERYARVLLHWAHGLTRRHHQVHTLTFGTRLTNVTRALRGRDPDLALQRADAQVPDWKGGTRIASCLDDFNRHWARRLLGSSAALILVTDGLDRDEHGDLASAAAQLRRFAAEIVWLNPLLRYDGFEPRAAGVRALLPHVDRFLPVHNLASLEDLGRALRGPNLPGRRGASRGRMSPRPRAA</sequence>
<name>A0A7Y6TXX4_9BURK</name>
<dbReference type="SMART" id="SM00327">
    <property type="entry name" value="VWA"/>
    <property type="match status" value="1"/>
</dbReference>
<feature type="region of interest" description="Disordered" evidence="1">
    <location>
        <begin position="385"/>
        <end position="407"/>
    </location>
</feature>
<dbReference type="Pfam" id="PF05762">
    <property type="entry name" value="VWA_CoxE"/>
    <property type="match status" value="1"/>
</dbReference>
<gene>
    <name evidence="3" type="ORF">HQN59_17795</name>
</gene>